<dbReference type="EMBL" id="CM010718">
    <property type="protein sequence ID" value="RZC58264.1"/>
    <property type="molecule type" value="Genomic_DNA"/>
</dbReference>
<proteinExistence type="predicted"/>
<name>A0A4Y7JAV5_PAPSO</name>
<evidence type="ECO:0000313" key="2">
    <source>
        <dbReference type="EMBL" id="RZC58264.1"/>
    </source>
</evidence>
<dbReference type="AlphaFoldDB" id="A0A4Y7JAV5"/>
<dbReference type="Proteomes" id="UP000316621">
    <property type="component" value="Chromosome 4"/>
</dbReference>
<feature type="compositionally biased region" description="Low complexity" evidence="1">
    <location>
        <begin position="171"/>
        <end position="204"/>
    </location>
</feature>
<feature type="compositionally biased region" description="Low complexity" evidence="1">
    <location>
        <begin position="148"/>
        <end position="163"/>
    </location>
</feature>
<gene>
    <name evidence="2" type="ORF">C5167_005573</name>
</gene>
<protein>
    <recommendedName>
        <fullName evidence="4">CCHC-type domain-containing protein</fullName>
    </recommendedName>
</protein>
<organism evidence="2 3">
    <name type="scientific">Papaver somniferum</name>
    <name type="common">Opium poppy</name>
    <dbReference type="NCBI Taxonomy" id="3469"/>
    <lineage>
        <taxon>Eukaryota</taxon>
        <taxon>Viridiplantae</taxon>
        <taxon>Streptophyta</taxon>
        <taxon>Embryophyta</taxon>
        <taxon>Tracheophyta</taxon>
        <taxon>Spermatophyta</taxon>
        <taxon>Magnoliopsida</taxon>
        <taxon>Ranunculales</taxon>
        <taxon>Papaveraceae</taxon>
        <taxon>Papaveroideae</taxon>
        <taxon>Papaver</taxon>
    </lineage>
</organism>
<accession>A0A4Y7JAV5</accession>
<evidence type="ECO:0000313" key="3">
    <source>
        <dbReference type="Proteomes" id="UP000316621"/>
    </source>
</evidence>
<sequence>MVRCVTVTRDISHGCKFCPKRYREDIFFFVSFRSNQRRERRKNEKNIRHLYQNFQNNGYKGEKLTTLLWQAAKAYKYSHWKSKVDLVSPIRLRDPGRPCVRRKKSWMEKNKQSKPRHCSTCGGDDHNSRTCKGGPVGSNPKKKRANGTAAPLTSATKATSSTGSKRKANGTAAPSTSTTPSTSVSKKVTTAPTTSSAGGAGSSLAAEHFPDQQISCAVQQSVHRKPFGMPCILYMTRGRIW</sequence>
<evidence type="ECO:0008006" key="4">
    <source>
        <dbReference type="Google" id="ProtNLM"/>
    </source>
</evidence>
<keyword evidence="3" id="KW-1185">Reference proteome</keyword>
<reference evidence="2 3" key="1">
    <citation type="journal article" date="2018" name="Science">
        <title>The opium poppy genome and morphinan production.</title>
        <authorList>
            <person name="Guo L."/>
            <person name="Winzer T."/>
            <person name="Yang X."/>
            <person name="Li Y."/>
            <person name="Ning Z."/>
            <person name="He Z."/>
            <person name="Teodor R."/>
            <person name="Lu Y."/>
            <person name="Bowser T.A."/>
            <person name="Graham I.A."/>
            <person name="Ye K."/>
        </authorList>
    </citation>
    <scope>NUCLEOTIDE SEQUENCE [LARGE SCALE GENOMIC DNA]</scope>
    <source>
        <strain evidence="3">cv. HN1</strain>
        <tissue evidence="2">Leaves</tissue>
    </source>
</reference>
<evidence type="ECO:0000256" key="1">
    <source>
        <dbReference type="SAM" id="MobiDB-lite"/>
    </source>
</evidence>
<feature type="region of interest" description="Disordered" evidence="1">
    <location>
        <begin position="101"/>
        <end position="204"/>
    </location>
</feature>
<dbReference type="Gramene" id="RZC58264">
    <property type="protein sequence ID" value="RZC58264"/>
    <property type="gene ID" value="C5167_005573"/>
</dbReference>